<feature type="domain" description="Histidine kinase" evidence="8">
    <location>
        <begin position="733"/>
        <end position="933"/>
    </location>
</feature>
<comment type="caution">
    <text evidence="9">The sequence shown here is derived from an EMBL/GenBank/DDBJ whole genome shotgun (WGS) entry which is preliminary data.</text>
</comment>
<proteinExistence type="predicted"/>
<keyword evidence="3" id="KW-0808">Transferase</keyword>
<feature type="transmembrane region" description="Helical" evidence="7">
    <location>
        <begin position="461"/>
        <end position="484"/>
    </location>
</feature>
<dbReference type="InterPro" id="IPR036097">
    <property type="entry name" value="HisK_dim/P_sf"/>
</dbReference>
<protein>
    <recommendedName>
        <fullName evidence="2">histidine kinase</fullName>
        <ecNumber evidence="2">2.7.13.3</ecNumber>
    </recommendedName>
</protein>
<dbReference type="SMART" id="SM00387">
    <property type="entry name" value="HATPase_c"/>
    <property type="match status" value="1"/>
</dbReference>
<evidence type="ECO:0000256" key="6">
    <source>
        <dbReference type="SAM" id="MobiDB-lite"/>
    </source>
</evidence>
<evidence type="ECO:0000313" key="10">
    <source>
        <dbReference type="Proteomes" id="UP000608662"/>
    </source>
</evidence>
<dbReference type="CDD" id="cd00082">
    <property type="entry name" value="HisKA"/>
    <property type="match status" value="1"/>
</dbReference>
<feature type="transmembrane region" description="Helical" evidence="7">
    <location>
        <begin position="420"/>
        <end position="441"/>
    </location>
</feature>
<evidence type="ECO:0000256" key="5">
    <source>
        <dbReference type="ARBA" id="ARBA00023012"/>
    </source>
</evidence>
<dbReference type="InterPro" id="IPR005467">
    <property type="entry name" value="His_kinase_dom"/>
</dbReference>
<evidence type="ECO:0000256" key="4">
    <source>
        <dbReference type="ARBA" id="ARBA00022777"/>
    </source>
</evidence>
<dbReference type="Pfam" id="PF02518">
    <property type="entry name" value="HATPase_c"/>
    <property type="match status" value="1"/>
</dbReference>
<reference evidence="9" key="1">
    <citation type="submission" date="2019-12" db="EMBL/GenBank/DDBJ databases">
        <title>Whole-genome sequence of Halomicrobium mukohataei pws1.</title>
        <authorList>
            <person name="Verma D.K."/>
            <person name="Gopal K."/>
            <person name="Prasad E.S."/>
        </authorList>
    </citation>
    <scope>NUCLEOTIDE SEQUENCE</scope>
    <source>
        <strain evidence="9">Pws1</strain>
    </source>
</reference>
<dbReference type="OrthoDB" id="8127at2157"/>
<dbReference type="InterPro" id="IPR031621">
    <property type="entry name" value="HisKA_7TM"/>
</dbReference>
<evidence type="ECO:0000259" key="8">
    <source>
        <dbReference type="PROSITE" id="PS50109"/>
    </source>
</evidence>
<keyword evidence="7" id="KW-0472">Membrane</keyword>
<feature type="region of interest" description="Disordered" evidence="6">
    <location>
        <begin position="618"/>
        <end position="684"/>
    </location>
</feature>
<dbReference type="PANTHER" id="PTHR43711">
    <property type="entry name" value="TWO-COMPONENT HISTIDINE KINASE"/>
    <property type="match status" value="1"/>
</dbReference>
<dbReference type="AlphaFoldDB" id="A0A847U6Y4"/>
<evidence type="ECO:0000256" key="2">
    <source>
        <dbReference type="ARBA" id="ARBA00012438"/>
    </source>
</evidence>
<evidence type="ECO:0000256" key="1">
    <source>
        <dbReference type="ARBA" id="ARBA00000085"/>
    </source>
</evidence>
<dbReference type="EMBL" id="WOYG01000001">
    <property type="protein sequence ID" value="NLV08749.1"/>
    <property type="molecule type" value="Genomic_DNA"/>
</dbReference>
<gene>
    <name evidence="9" type="ORF">GOC74_02200</name>
</gene>
<dbReference type="InterPro" id="IPR036890">
    <property type="entry name" value="HATPase_C_sf"/>
</dbReference>
<name>A0A847U6Y4_9EURY</name>
<dbReference type="Gene3D" id="3.30.565.10">
    <property type="entry name" value="Histidine kinase-like ATPase, C-terminal domain"/>
    <property type="match status" value="1"/>
</dbReference>
<accession>A0A847U6Y4</accession>
<dbReference type="Pfam" id="PF16927">
    <property type="entry name" value="HisKA_7TM"/>
    <property type="match status" value="1"/>
</dbReference>
<keyword evidence="7" id="KW-0812">Transmembrane</keyword>
<feature type="transmembrane region" description="Helical" evidence="7">
    <location>
        <begin position="352"/>
        <end position="373"/>
    </location>
</feature>
<feature type="transmembrane region" description="Helical" evidence="7">
    <location>
        <begin position="527"/>
        <end position="546"/>
    </location>
</feature>
<dbReference type="RefSeq" id="WP_170092726.1">
    <property type="nucleotide sequence ID" value="NZ_WOYG01000001.1"/>
</dbReference>
<feature type="transmembrane region" description="Helical" evidence="7">
    <location>
        <begin position="496"/>
        <end position="515"/>
    </location>
</feature>
<dbReference type="Proteomes" id="UP000608662">
    <property type="component" value="Unassembled WGS sequence"/>
</dbReference>
<dbReference type="InterPro" id="IPR003594">
    <property type="entry name" value="HATPase_dom"/>
</dbReference>
<dbReference type="Gene3D" id="3.30.450.20">
    <property type="entry name" value="PAS domain"/>
    <property type="match status" value="1"/>
</dbReference>
<dbReference type="EC" id="2.7.13.3" evidence="2"/>
<feature type="transmembrane region" description="Helical" evidence="7">
    <location>
        <begin position="385"/>
        <end position="408"/>
    </location>
</feature>
<evidence type="ECO:0000256" key="7">
    <source>
        <dbReference type="SAM" id="Phobius"/>
    </source>
</evidence>
<dbReference type="InterPro" id="IPR050736">
    <property type="entry name" value="Sensor_HK_Regulatory"/>
</dbReference>
<feature type="compositionally biased region" description="Basic and acidic residues" evidence="6">
    <location>
        <begin position="672"/>
        <end position="683"/>
    </location>
</feature>
<keyword evidence="7" id="KW-1133">Transmembrane helix</keyword>
<dbReference type="PROSITE" id="PS50109">
    <property type="entry name" value="HIS_KIN"/>
    <property type="match status" value="1"/>
</dbReference>
<organism evidence="9 10">
    <name type="scientific">Halomicrobium mukohataei</name>
    <dbReference type="NCBI Taxonomy" id="57705"/>
    <lineage>
        <taxon>Archaea</taxon>
        <taxon>Methanobacteriati</taxon>
        <taxon>Methanobacteriota</taxon>
        <taxon>Stenosarchaea group</taxon>
        <taxon>Halobacteria</taxon>
        <taxon>Halobacteriales</taxon>
        <taxon>Haloarculaceae</taxon>
        <taxon>Halomicrobium</taxon>
    </lineage>
</organism>
<evidence type="ECO:0000313" key="9">
    <source>
        <dbReference type="EMBL" id="NLV08749.1"/>
    </source>
</evidence>
<dbReference type="SUPFAM" id="SSF47384">
    <property type="entry name" value="Homodimeric domain of signal transducing histidine kinase"/>
    <property type="match status" value="1"/>
</dbReference>
<keyword evidence="5" id="KW-0902">Two-component regulatory system</keyword>
<evidence type="ECO:0000256" key="3">
    <source>
        <dbReference type="ARBA" id="ARBA00022679"/>
    </source>
</evidence>
<feature type="region of interest" description="Disordered" evidence="6">
    <location>
        <begin position="211"/>
        <end position="305"/>
    </location>
</feature>
<keyword evidence="4 9" id="KW-0418">Kinase</keyword>
<dbReference type="InterPro" id="IPR003661">
    <property type="entry name" value="HisK_dim/P_dom"/>
</dbReference>
<sequence>MESCTRRAVVAGTVVAVVLVWSGLVPLSAGAAGVSGLDCQPGSEGAVFATDSGLEAVYDGETLDGNPFVDDTTLAFPNVTVSATDTASLRIVAATDDGVCLRSIEPTSAPLRVTPDAGEIVVVRDSLVNLSYGSFQYARSAGGVDLAYNASAPAEITVEDGDLSAGRTVEAVDADSGTKLTTGTVGADNTVDLQLPAGHRTVDLRYASTQTATATSTVQPAATATPTATDTATPTTTNTATPTATATNTTTPTATATAGETPPDSDSDTGGSSAGDDTATPTPTPDSTRTATETATPANATDFTVPEWTGELVAYEPTPQTQHVGGLLPLTVSLWGLALWLVVARRGPETRLLALVLVVASVRATSDLTQIVLDGFVGVEAPLATLNLLLEFATAVLFAGFAVQYADLGERRTRHAKRALGVLGAVGATAVLTNPLHGQVFADAAVAAGPFTYVTASVGPVGWLLFALTTGLVAAGGVLVARTFVVGSPRGAWRPVAVIGTGLAVAVGIAVLDVLELGPVTGYDYSATGVNYFLLATTVSLLGYGFQRLKPSGQRSIVADLDDAIVILDDAWRVVEWNGAAEEIVPELSTGRSFDAVFSEPLARPTVDQTVTREMSLQVDRWVTDREADAESPTDSDDRTDGDSDGQTAVEATDRAETTDPGANETQPDTSAEAHGEPPDTGRRHFIVNARAVTTETSNVIGYTVRFADVTALKRHMSQLERRNEQLDQFAGAVTQDLRGPLAEAREETERVRAVLVDADEPEAVDRQALTTALGSIDAALNRMAQLVEDILGLARDRELQTDPEPISFDAIVESVWDRFDPEAATLSVEATGEISADREHLDRLLAVLVRNAIQHGGEGVTVRVGLDDDGFYVADDGPGIDSSVRDRAFEAGVTTRDAAAGLGLTMARQRAAAHGWEIALDDGVTGTRVVVSGCETELPSEVPDE</sequence>
<feature type="compositionally biased region" description="Low complexity" evidence="6">
    <location>
        <begin position="211"/>
        <end position="302"/>
    </location>
</feature>
<dbReference type="PANTHER" id="PTHR43711:SF1">
    <property type="entry name" value="HISTIDINE KINASE 1"/>
    <property type="match status" value="1"/>
</dbReference>
<dbReference type="GO" id="GO:0000155">
    <property type="term" value="F:phosphorelay sensor kinase activity"/>
    <property type="evidence" value="ECO:0007669"/>
    <property type="project" value="InterPro"/>
</dbReference>
<feature type="transmembrane region" description="Helical" evidence="7">
    <location>
        <begin position="324"/>
        <end position="343"/>
    </location>
</feature>
<comment type="catalytic activity">
    <reaction evidence="1">
        <text>ATP + protein L-histidine = ADP + protein N-phospho-L-histidine.</text>
        <dbReference type="EC" id="2.7.13.3"/>
    </reaction>
</comment>
<dbReference type="SUPFAM" id="SSF55874">
    <property type="entry name" value="ATPase domain of HSP90 chaperone/DNA topoisomerase II/histidine kinase"/>
    <property type="match status" value="1"/>
</dbReference>